<keyword evidence="10" id="KW-0072">Autophagy</keyword>
<dbReference type="GO" id="GO:0005829">
    <property type="term" value="C:cytosol"/>
    <property type="evidence" value="ECO:0007669"/>
    <property type="project" value="TreeGrafter"/>
</dbReference>
<comment type="caution">
    <text evidence="16">The sequence shown here is derived from an EMBL/GenBank/DDBJ whole genome shotgun (WGS) entry which is preliminary data.</text>
</comment>
<dbReference type="SMART" id="SM00220">
    <property type="entry name" value="S_TKc"/>
    <property type="match status" value="1"/>
</dbReference>
<dbReference type="InterPro" id="IPR011009">
    <property type="entry name" value="Kinase-like_dom_sf"/>
</dbReference>
<dbReference type="InterPro" id="IPR008271">
    <property type="entry name" value="Ser/Thr_kinase_AS"/>
</dbReference>
<keyword evidence="9" id="KW-0653">Protein transport</keyword>
<evidence type="ECO:0000256" key="3">
    <source>
        <dbReference type="ARBA" id="ARBA00022448"/>
    </source>
</evidence>
<dbReference type="Pfam" id="PF00069">
    <property type="entry name" value="Pkinase"/>
    <property type="match status" value="1"/>
</dbReference>
<name>A0AAJ0HCI1_9PEZI</name>
<dbReference type="GO" id="GO:0015031">
    <property type="term" value="P:protein transport"/>
    <property type="evidence" value="ECO:0007669"/>
    <property type="project" value="UniProtKB-KW"/>
</dbReference>
<keyword evidence="7" id="KW-0418">Kinase</keyword>
<evidence type="ECO:0000259" key="15">
    <source>
        <dbReference type="PROSITE" id="PS50011"/>
    </source>
</evidence>
<evidence type="ECO:0000313" key="16">
    <source>
        <dbReference type="EMBL" id="KAK3347022.1"/>
    </source>
</evidence>
<organism evidence="16 17">
    <name type="scientific">Lasiosphaeria hispida</name>
    <dbReference type="NCBI Taxonomy" id="260671"/>
    <lineage>
        <taxon>Eukaryota</taxon>
        <taxon>Fungi</taxon>
        <taxon>Dikarya</taxon>
        <taxon>Ascomycota</taxon>
        <taxon>Pezizomycotina</taxon>
        <taxon>Sordariomycetes</taxon>
        <taxon>Sordariomycetidae</taxon>
        <taxon>Sordariales</taxon>
        <taxon>Lasiosphaeriaceae</taxon>
        <taxon>Lasiosphaeria</taxon>
    </lineage>
</organism>
<evidence type="ECO:0000256" key="6">
    <source>
        <dbReference type="ARBA" id="ARBA00022741"/>
    </source>
</evidence>
<keyword evidence="3" id="KW-0813">Transport</keyword>
<dbReference type="GO" id="GO:0034045">
    <property type="term" value="C:phagophore assembly site membrane"/>
    <property type="evidence" value="ECO:0007669"/>
    <property type="project" value="UniProtKB-SubCell"/>
</dbReference>
<evidence type="ECO:0000256" key="7">
    <source>
        <dbReference type="ARBA" id="ARBA00022777"/>
    </source>
</evidence>
<dbReference type="PROSITE" id="PS50088">
    <property type="entry name" value="ANK_REPEAT"/>
    <property type="match status" value="2"/>
</dbReference>
<evidence type="ECO:0000256" key="1">
    <source>
        <dbReference type="ARBA" id="ARBA00004623"/>
    </source>
</evidence>
<feature type="repeat" description="ANK" evidence="14">
    <location>
        <begin position="1135"/>
        <end position="1167"/>
    </location>
</feature>
<comment type="catalytic activity">
    <reaction evidence="13">
        <text>L-seryl-[protein] + ATP = O-phospho-L-seryl-[protein] + ADP + H(+)</text>
        <dbReference type="Rhea" id="RHEA:17989"/>
        <dbReference type="Rhea" id="RHEA-COMP:9863"/>
        <dbReference type="Rhea" id="RHEA-COMP:11604"/>
        <dbReference type="ChEBI" id="CHEBI:15378"/>
        <dbReference type="ChEBI" id="CHEBI:29999"/>
        <dbReference type="ChEBI" id="CHEBI:30616"/>
        <dbReference type="ChEBI" id="CHEBI:83421"/>
        <dbReference type="ChEBI" id="CHEBI:456216"/>
        <dbReference type="EC" id="2.7.11.1"/>
    </reaction>
</comment>
<keyword evidence="5" id="KW-0808">Transferase</keyword>
<dbReference type="PROSITE" id="PS00108">
    <property type="entry name" value="PROTEIN_KINASE_ST"/>
    <property type="match status" value="1"/>
</dbReference>
<evidence type="ECO:0000256" key="12">
    <source>
        <dbReference type="ARBA" id="ARBA00047899"/>
    </source>
</evidence>
<dbReference type="EMBL" id="JAUIQD010000006">
    <property type="protein sequence ID" value="KAK3347022.1"/>
    <property type="molecule type" value="Genomic_DNA"/>
</dbReference>
<keyword evidence="17" id="KW-1185">Reference proteome</keyword>
<dbReference type="EC" id="2.7.11.1" evidence="2"/>
<dbReference type="InterPro" id="IPR006597">
    <property type="entry name" value="Sel1-like"/>
</dbReference>
<feature type="domain" description="Protein kinase" evidence="15">
    <location>
        <begin position="117"/>
        <end position="499"/>
    </location>
</feature>
<reference evidence="16" key="2">
    <citation type="submission" date="2023-06" db="EMBL/GenBank/DDBJ databases">
        <authorList>
            <consortium name="Lawrence Berkeley National Laboratory"/>
            <person name="Haridas S."/>
            <person name="Hensen N."/>
            <person name="Bonometti L."/>
            <person name="Westerberg I."/>
            <person name="Brannstrom I.O."/>
            <person name="Guillou S."/>
            <person name="Cros-Aarteil S."/>
            <person name="Calhoun S."/>
            <person name="Kuo A."/>
            <person name="Mondo S."/>
            <person name="Pangilinan J."/>
            <person name="Riley R."/>
            <person name="Labutti K."/>
            <person name="Andreopoulos B."/>
            <person name="Lipzen A."/>
            <person name="Chen C."/>
            <person name="Yanf M."/>
            <person name="Daum C."/>
            <person name="Ng V."/>
            <person name="Clum A."/>
            <person name="Steindorff A."/>
            <person name="Ohm R."/>
            <person name="Martin F."/>
            <person name="Silar P."/>
            <person name="Natvig D."/>
            <person name="Lalanne C."/>
            <person name="Gautier V."/>
            <person name="Ament-Velasquez S.L."/>
            <person name="Kruys A."/>
            <person name="Hutchinson M.I."/>
            <person name="Powell A.J."/>
            <person name="Barry K."/>
            <person name="Miller A.N."/>
            <person name="Grigoriev I.V."/>
            <person name="Debuchy R."/>
            <person name="Gladieux P."/>
            <person name="Thoren M.H."/>
            <person name="Johannesson H."/>
        </authorList>
    </citation>
    <scope>NUCLEOTIDE SEQUENCE</scope>
    <source>
        <strain evidence="16">CBS 955.72</strain>
    </source>
</reference>
<dbReference type="GO" id="GO:0010506">
    <property type="term" value="P:regulation of autophagy"/>
    <property type="evidence" value="ECO:0007669"/>
    <property type="project" value="InterPro"/>
</dbReference>
<sequence length="1398" mass="153330">MGDQHESEHRELPDQLQWNTIDQSSRVTSGWAGLSAPSEHRGLPGDQLQWSTVSRGRRVILGVSGNRPSQPASSLRRLTELHEALAERNAEPVTSISSFMAAVAVVDPPFKPRTLHRPWSISAGHGAHGAVEVHRYVPGRNFNVFNDSSSLKLLAYEPDPKRTGQYYAVKRLTSLDSALEGKVAQSKANFKRNPYALLADELRILAHPDLRGHPNIVYLFGVSHTPSRGSVDSAEPNLVLQEGDCGDLYSFYRDVDMRFNRHTLIEVKLSLCFDIASGIEALHRHGVVHCDIKPQNILVRRRSGRDQSVMRCESEIEAGQVALQSLMGRSPFVAMLADFGGSIIMADQTGKKAHLKVSTLLWCAPECYSREPIAKSLLPRVDIYSAGLVFAFIFLEGRDIFTQVVERGLMHQYDTTLDRETVRSTKASGAALALAVKEVRGFETTVFGITATGQRLYVSRDQMYPPIVSDIFDSILSLALQADPSRRVANATDLLEPWHRALQGNFHVDNFLHYSQPGAFRSFASGRLGGKDYFSQGKTPAGHGCTEVPTVFSNTVTGMRPGVFDIRKSFKVFRASLTSNLKTAILNDMLLEVELVRSIQRLTPPTRPGGWAVPESLLRRAADCAYQVGLACLEGFGRSRDDREALKWMKIAAEWGSLVAQADFLPLSVSLGVDRPEKSDPSVQWAVDSVVKQGHQGAVNALWEVSQETCTDAVSTYRAERSKELQAAFKRRTAEDWEELCWHGDWKTKLTQLHDSPTGFKGVMKTAQDRGWSLLHYVVALVPGQGSMVIAREKVEFLVEELGVDVRSLNAESATALDLAMARGKTSTVRYLLDRHELCKPPFFPGSCPLQNVACLPDKVISEIVERVCKIAPGITIDGRLKPTGRTALLNALLTKEPLFPPARKAAVMSLLAHRANPLLTTAEPGTASSLLLAVAGVEPLLVEPMLLAVKNFGHTTPVLNPTAARPEPANELARAFLSLMQTPRSVSLVTGFVIGYTQSLGVIIKTMLEHSVSVELPYVCRGMPYDALGLACYYGRDEAMQAILTDSKGVGPAAAKTLGPGQAGVSALATAIECGFAEAADLLLPHMAKRPNVTAYSLLLTGAVHHQPALVEQLLGHFERAGRGPEVLEFQDEWGATILDLALEYGYFDLARYLLGKGATYDVYRLKGDHSIDEGPQSTLASVLPRMKPIRLLMGLTPKPRLVVTSTGLNVFHVLAADDKLIGTSVGRAEFLQVLEYFHALDPTLIHARGGARGFTPFHIVSLHYSETVGSFLHTHGADINAVSAEGHTPLDLLHFHDDGDRGVDEHLTVDYRTGAAPRTGIAICDFAMAGPVYWKLETKLSTRLKELYRTWGAERGLQATMRQLGLEDDPMAAFWSGGITEYYEGSDGKEHVRHFP</sequence>
<feature type="repeat" description="ANK" evidence="14">
    <location>
        <begin position="1254"/>
        <end position="1286"/>
    </location>
</feature>
<evidence type="ECO:0000256" key="9">
    <source>
        <dbReference type="ARBA" id="ARBA00022927"/>
    </source>
</evidence>
<dbReference type="GO" id="GO:0000045">
    <property type="term" value="P:autophagosome assembly"/>
    <property type="evidence" value="ECO:0007669"/>
    <property type="project" value="TreeGrafter"/>
</dbReference>
<evidence type="ECO:0000256" key="10">
    <source>
        <dbReference type="ARBA" id="ARBA00023006"/>
    </source>
</evidence>
<dbReference type="Proteomes" id="UP001275084">
    <property type="component" value="Unassembled WGS sequence"/>
</dbReference>
<dbReference type="GO" id="GO:0005776">
    <property type="term" value="C:autophagosome"/>
    <property type="evidence" value="ECO:0007669"/>
    <property type="project" value="TreeGrafter"/>
</dbReference>
<dbReference type="SUPFAM" id="SSF48403">
    <property type="entry name" value="Ankyrin repeat"/>
    <property type="match status" value="2"/>
</dbReference>
<dbReference type="GO" id="GO:0004674">
    <property type="term" value="F:protein serine/threonine kinase activity"/>
    <property type="evidence" value="ECO:0007669"/>
    <property type="project" value="UniProtKB-KW"/>
</dbReference>
<dbReference type="InterPro" id="IPR000719">
    <property type="entry name" value="Prot_kinase_dom"/>
</dbReference>
<dbReference type="SMART" id="SM00671">
    <property type="entry name" value="SEL1"/>
    <property type="match status" value="1"/>
</dbReference>
<protein>
    <recommendedName>
        <fullName evidence="2">non-specific serine/threonine protein kinase</fullName>
        <ecNumber evidence="2">2.7.11.1</ecNumber>
    </recommendedName>
    <alternativeName>
        <fullName evidence="11">Autophagy-related protein 1</fullName>
    </alternativeName>
</protein>
<evidence type="ECO:0000256" key="8">
    <source>
        <dbReference type="ARBA" id="ARBA00022840"/>
    </source>
</evidence>
<evidence type="ECO:0000256" key="5">
    <source>
        <dbReference type="ARBA" id="ARBA00022679"/>
    </source>
</evidence>
<dbReference type="PANTHER" id="PTHR24348:SF22">
    <property type="entry name" value="NON-SPECIFIC SERINE_THREONINE PROTEIN KINASE"/>
    <property type="match status" value="1"/>
</dbReference>
<keyword evidence="6" id="KW-0547">Nucleotide-binding</keyword>
<dbReference type="SMART" id="SM00248">
    <property type="entry name" value="ANK"/>
    <property type="match status" value="5"/>
</dbReference>
<proteinExistence type="predicted"/>
<keyword evidence="8" id="KW-0067">ATP-binding</keyword>
<dbReference type="InterPro" id="IPR036770">
    <property type="entry name" value="Ankyrin_rpt-contain_sf"/>
</dbReference>
<keyword evidence="4" id="KW-0723">Serine/threonine-protein kinase</keyword>
<dbReference type="CDD" id="cd00180">
    <property type="entry name" value="PKc"/>
    <property type="match status" value="1"/>
</dbReference>
<reference evidence="16" key="1">
    <citation type="journal article" date="2023" name="Mol. Phylogenet. Evol.">
        <title>Genome-scale phylogeny and comparative genomics of the fungal order Sordariales.</title>
        <authorList>
            <person name="Hensen N."/>
            <person name="Bonometti L."/>
            <person name="Westerberg I."/>
            <person name="Brannstrom I.O."/>
            <person name="Guillou S."/>
            <person name="Cros-Aarteil S."/>
            <person name="Calhoun S."/>
            <person name="Haridas S."/>
            <person name="Kuo A."/>
            <person name="Mondo S."/>
            <person name="Pangilinan J."/>
            <person name="Riley R."/>
            <person name="LaButti K."/>
            <person name="Andreopoulos B."/>
            <person name="Lipzen A."/>
            <person name="Chen C."/>
            <person name="Yan M."/>
            <person name="Daum C."/>
            <person name="Ng V."/>
            <person name="Clum A."/>
            <person name="Steindorff A."/>
            <person name="Ohm R.A."/>
            <person name="Martin F."/>
            <person name="Silar P."/>
            <person name="Natvig D.O."/>
            <person name="Lalanne C."/>
            <person name="Gautier V."/>
            <person name="Ament-Velasquez S.L."/>
            <person name="Kruys A."/>
            <person name="Hutchinson M.I."/>
            <person name="Powell A.J."/>
            <person name="Barry K."/>
            <person name="Miller A.N."/>
            <person name="Grigoriev I.V."/>
            <person name="Debuchy R."/>
            <person name="Gladieux P."/>
            <person name="Hiltunen Thoren M."/>
            <person name="Johannesson H."/>
        </authorList>
    </citation>
    <scope>NUCLEOTIDE SEQUENCE</scope>
    <source>
        <strain evidence="16">CBS 955.72</strain>
    </source>
</reference>
<keyword evidence="14" id="KW-0040">ANK repeat</keyword>
<dbReference type="SUPFAM" id="SSF56112">
    <property type="entry name" value="Protein kinase-like (PK-like)"/>
    <property type="match status" value="1"/>
</dbReference>
<dbReference type="InterPro" id="IPR002110">
    <property type="entry name" value="Ankyrin_rpt"/>
</dbReference>
<dbReference type="Gene3D" id="1.10.510.10">
    <property type="entry name" value="Transferase(Phosphotransferase) domain 1"/>
    <property type="match status" value="1"/>
</dbReference>
<dbReference type="PROSITE" id="PS50011">
    <property type="entry name" value="PROTEIN_KINASE_DOM"/>
    <property type="match status" value="1"/>
</dbReference>
<evidence type="ECO:0000256" key="14">
    <source>
        <dbReference type="PROSITE-ProRule" id="PRU00023"/>
    </source>
</evidence>
<comment type="subcellular location">
    <subcellularLocation>
        <location evidence="1">Preautophagosomal structure membrane</location>
        <topology evidence="1">Peripheral membrane protein</topology>
    </subcellularLocation>
</comment>
<evidence type="ECO:0000256" key="4">
    <source>
        <dbReference type="ARBA" id="ARBA00022527"/>
    </source>
</evidence>
<accession>A0AAJ0HCI1</accession>
<evidence type="ECO:0000256" key="13">
    <source>
        <dbReference type="ARBA" id="ARBA00048679"/>
    </source>
</evidence>
<gene>
    <name evidence="16" type="ORF">B0T25DRAFT_521309</name>
</gene>
<dbReference type="PANTHER" id="PTHR24348">
    <property type="entry name" value="SERINE/THREONINE-PROTEIN KINASE UNC-51-RELATED"/>
    <property type="match status" value="1"/>
</dbReference>
<evidence type="ECO:0000256" key="2">
    <source>
        <dbReference type="ARBA" id="ARBA00012513"/>
    </source>
</evidence>
<evidence type="ECO:0000313" key="17">
    <source>
        <dbReference type="Proteomes" id="UP001275084"/>
    </source>
</evidence>
<dbReference type="Gene3D" id="1.25.40.20">
    <property type="entry name" value="Ankyrin repeat-containing domain"/>
    <property type="match status" value="2"/>
</dbReference>
<dbReference type="InterPro" id="IPR045269">
    <property type="entry name" value="Atg1-like"/>
</dbReference>
<dbReference type="GO" id="GO:0005524">
    <property type="term" value="F:ATP binding"/>
    <property type="evidence" value="ECO:0007669"/>
    <property type="project" value="UniProtKB-KW"/>
</dbReference>
<evidence type="ECO:0000256" key="11">
    <source>
        <dbReference type="ARBA" id="ARBA00030237"/>
    </source>
</evidence>
<comment type="catalytic activity">
    <reaction evidence="12">
        <text>L-threonyl-[protein] + ATP = O-phospho-L-threonyl-[protein] + ADP + H(+)</text>
        <dbReference type="Rhea" id="RHEA:46608"/>
        <dbReference type="Rhea" id="RHEA-COMP:11060"/>
        <dbReference type="Rhea" id="RHEA-COMP:11605"/>
        <dbReference type="ChEBI" id="CHEBI:15378"/>
        <dbReference type="ChEBI" id="CHEBI:30013"/>
        <dbReference type="ChEBI" id="CHEBI:30616"/>
        <dbReference type="ChEBI" id="CHEBI:61977"/>
        <dbReference type="ChEBI" id="CHEBI:456216"/>
        <dbReference type="EC" id="2.7.11.1"/>
    </reaction>
</comment>